<feature type="transmembrane region" description="Helical" evidence="2">
    <location>
        <begin position="201"/>
        <end position="225"/>
    </location>
</feature>
<proteinExistence type="inferred from homology"/>
<keyword evidence="2" id="KW-0812">Transmembrane</keyword>
<dbReference type="InterPro" id="IPR011009">
    <property type="entry name" value="Kinase-like_dom_sf"/>
</dbReference>
<dbReference type="PANTHER" id="PTHR45890:SF1">
    <property type="entry name" value="AARF DOMAIN CONTAINING KINASE 2"/>
    <property type="match status" value="1"/>
</dbReference>
<dbReference type="CDD" id="cd13971">
    <property type="entry name" value="ADCK2-like"/>
    <property type="match status" value="1"/>
</dbReference>
<dbReference type="SUPFAM" id="SSF56112">
    <property type="entry name" value="Protein kinase-like (PK-like)"/>
    <property type="match status" value="1"/>
</dbReference>
<keyword evidence="2" id="KW-0472">Membrane</keyword>
<dbReference type="Pfam" id="PF03109">
    <property type="entry name" value="ABC1"/>
    <property type="match status" value="1"/>
</dbReference>
<evidence type="ECO:0000313" key="5">
    <source>
        <dbReference type="Proteomes" id="UP001055712"/>
    </source>
</evidence>
<reference evidence="4" key="1">
    <citation type="journal article" date="2019" name="Plant J.">
        <title>Chlorella vulgaris genome assembly and annotation reveals the molecular basis for metabolic acclimation to high light conditions.</title>
        <authorList>
            <person name="Cecchin M."/>
            <person name="Marcolungo L."/>
            <person name="Rossato M."/>
            <person name="Girolomoni L."/>
            <person name="Cosentino E."/>
            <person name="Cuine S."/>
            <person name="Li-Beisson Y."/>
            <person name="Delledonne M."/>
            <person name="Ballottari M."/>
        </authorList>
    </citation>
    <scope>NUCLEOTIDE SEQUENCE</scope>
    <source>
        <strain evidence="4">211/11P</strain>
    </source>
</reference>
<dbReference type="InterPro" id="IPR004147">
    <property type="entry name" value="ABC1_dom"/>
</dbReference>
<dbReference type="AlphaFoldDB" id="A0A9D4YY17"/>
<dbReference type="EMBL" id="SIDB01000006">
    <property type="protein sequence ID" value="KAI3431494.1"/>
    <property type="molecule type" value="Genomic_DNA"/>
</dbReference>
<accession>A0A9D4YY17</accession>
<protein>
    <recommendedName>
        <fullName evidence="3">ABC1 atypical kinase-like domain-containing protein</fullName>
    </recommendedName>
</protein>
<comment type="caution">
    <text evidence="4">The sequence shown here is derived from an EMBL/GenBank/DDBJ whole genome shotgun (WGS) entry which is preliminary data.</text>
</comment>
<organism evidence="4 5">
    <name type="scientific">Chlorella vulgaris</name>
    <name type="common">Green alga</name>
    <dbReference type="NCBI Taxonomy" id="3077"/>
    <lineage>
        <taxon>Eukaryota</taxon>
        <taxon>Viridiplantae</taxon>
        <taxon>Chlorophyta</taxon>
        <taxon>core chlorophytes</taxon>
        <taxon>Trebouxiophyceae</taxon>
        <taxon>Chlorellales</taxon>
        <taxon>Chlorellaceae</taxon>
        <taxon>Chlorella clade</taxon>
        <taxon>Chlorella</taxon>
    </lineage>
</organism>
<comment type="similarity">
    <text evidence="1">Belongs to the protein kinase superfamily. ADCK protein kinase family.</text>
</comment>
<name>A0A9D4YY17_CHLVU</name>
<sequence length="690" mass="75405">MQGSSAGSAAVQHVARLASACTRPSLALSLLPAGMHGRLLASRSHHAAAAAPSRWLLRQLLGTTAKLPPRARLRAEFGTVATAAARRAATAAARRKSLNPVPTRWAIARRQLMQRAEWVLGRGYHAREAFCNAVYIQPNWSKSLLLLLAERITRGDPRLAWCFSTPVQESEDQLCQQPSEDPTNLRALQRARRLAASLLRLAWLLVLFSPVVLAAPLVGFPYMGITRLRWLRLLRWTLERAGPAFIKWGQWAATRHDLFPPDFCDELELLHTQAPAHALPFTESAVREAFGFGVSDLFSSFEAEPVASGSIGQIHKGLLSDTGARLTGMPQGTVVAVKVRHPGVSESIERDFALMMAAARVAAHLPALSALRLEESLKQFAAPLREQVDLAREATHLHAFNYNFRKTSGVSFPVPLYPLVHAAVLTETFEPGTHISEYVARGAGAPHNSELARLGARTMLHMMIVDNLIHADLHPGNILVNLDYPLGGANGPIGLVRRLAAATGAHSMVETLDGWRKAKLVLLDAGMAMRLSPDDQRNMFGLFESFAQMDGTRLAHWALQFSGEEQSCPDPEVFVGEVAAFFERLTAETVATGATHGAEALAEVLELVRTHSVNMPGHICATVVTTMVLEGWSNKLDPNHSTLQEVKRMVMAVKGGWRGQLAEIMLRGELAADSEIMKRVELLEPALVRV</sequence>
<evidence type="ECO:0000256" key="1">
    <source>
        <dbReference type="ARBA" id="ARBA00009670"/>
    </source>
</evidence>
<dbReference type="Proteomes" id="UP001055712">
    <property type="component" value="Unassembled WGS sequence"/>
</dbReference>
<dbReference type="InterPro" id="IPR044095">
    <property type="entry name" value="ADCK2_dom"/>
</dbReference>
<reference evidence="4" key="2">
    <citation type="submission" date="2020-11" db="EMBL/GenBank/DDBJ databases">
        <authorList>
            <person name="Cecchin M."/>
            <person name="Marcolungo L."/>
            <person name="Rossato M."/>
            <person name="Girolomoni L."/>
            <person name="Cosentino E."/>
            <person name="Cuine S."/>
            <person name="Li-Beisson Y."/>
            <person name="Delledonne M."/>
            <person name="Ballottari M."/>
        </authorList>
    </citation>
    <scope>NUCLEOTIDE SEQUENCE</scope>
    <source>
        <strain evidence="4">211/11P</strain>
        <tissue evidence="4">Whole cell</tissue>
    </source>
</reference>
<dbReference type="OrthoDB" id="1290869at2759"/>
<evidence type="ECO:0000256" key="2">
    <source>
        <dbReference type="SAM" id="Phobius"/>
    </source>
</evidence>
<keyword evidence="5" id="KW-1185">Reference proteome</keyword>
<keyword evidence="2" id="KW-1133">Transmembrane helix</keyword>
<evidence type="ECO:0000259" key="3">
    <source>
        <dbReference type="Pfam" id="PF03109"/>
    </source>
</evidence>
<dbReference type="PANTHER" id="PTHR45890">
    <property type="entry name" value="AARF DOMAIN CONTAINING KINASE 2 (PREDICTED)"/>
    <property type="match status" value="1"/>
</dbReference>
<feature type="domain" description="ABC1 atypical kinase-like" evidence="3">
    <location>
        <begin position="271"/>
        <end position="555"/>
    </location>
</feature>
<evidence type="ECO:0000313" key="4">
    <source>
        <dbReference type="EMBL" id="KAI3431494.1"/>
    </source>
</evidence>
<gene>
    <name evidence="4" type="ORF">D9Q98_004545</name>
</gene>
<dbReference type="InterPro" id="IPR052402">
    <property type="entry name" value="ADCK_kinase"/>
</dbReference>